<organism evidence="14">
    <name type="scientific">Caldithrix abyssi</name>
    <dbReference type="NCBI Taxonomy" id="187145"/>
    <lineage>
        <taxon>Bacteria</taxon>
        <taxon>Pseudomonadati</taxon>
        <taxon>Calditrichota</taxon>
        <taxon>Calditrichia</taxon>
        <taxon>Calditrichales</taxon>
        <taxon>Calditrichaceae</taxon>
        <taxon>Caldithrix</taxon>
    </lineage>
</organism>
<accession>A0A7V5PPD2</accession>
<dbReference type="AlphaFoldDB" id="A0A7V5PPD2"/>
<dbReference type="SUPFAM" id="SSF54631">
    <property type="entry name" value="CBS-domain pair"/>
    <property type="match status" value="1"/>
</dbReference>
<dbReference type="InterPro" id="IPR036318">
    <property type="entry name" value="FAD-bd_PCMH-like_sf"/>
</dbReference>
<protein>
    <submittedName>
        <fullName evidence="14">HlyC/CorC family transporter</fullName>
    </submittedName>
</protein>
<dbReference type="PANTHER" id="PTHR22777:SF32">
    <property type="entry name" value="UPF0053 INNER MEMBRANE PROTEIN YFJD"/>
    <property type="match status" value="1"/>
</dbReference>
<evidence type="ECO:0000256" key="4">
    <source>
        <dbReference type="ARBA" id="ARBA00022692"/>
    </source>
</evidence>
<dbReference type="SMART" id="SM00116">
    <property type="entry name" value="CBS"/>
    <property type="match status" value="2"/>
</dbReference>
<evidence type="ECO:0000256" key="11">
    <source>
        <dbReference type="SAM" id="Phobius"/>
    </source>
</evidence>
<keyword evidence="8 10" id="KW-0472">Membrane</keyword>
<dbReference type="GO" id="GO:0005886">
    <property type="term" value="C:plasma membrane"/>
    <property type="evidence" value="ECO:0007669"/>
    <property type="project" value="UniProtKB-SubCell"/>
</dbReference>
<dbReference type="Gene3D" id="3.10.580.10">
    <property type="entry name" value="CBS-domain"/>
    <property type="match status" value="1"/>
</dbReference>
<keyword evidence="3" id="KW-1003">Cell membrane</keyword>
<dbReference type="CDD" id="cd04590">
    <property type="entry name" value="CBS_pair_CorC_HlyC_assoc"/>
    <property type="match status" value="1"/>
</dbReference>
<comment type="similarity">
    <text evidence="2">Belongs to the UPF0053 family.</text>
</comment>
<dbReference type="FunFam" id="3.10.580.10:FF:000002">
    <property type="entry name" value="Magnesium/cobalt efflux protein CorC"/>
    <property type="match status" value="1"/>
</dbReference>
<keyword evidence="5" id="KW-0677">Repeat</keyword>
<dbReference type="PANTHER" id="PTHR22777">
    <property type="entry name" value="HEMOLYSIN-RELATED"/>
    <property type="match status" value="1"/>
</dbReference>
<dbReference type="InterPro" id="IPR002550">
    <property type="entry name" value="CNNM"/>
</dbReference>
<evidence type="ECO:0000256" key="5">
    <source>
        <dbReference type="ARBA" id="ARBA00022737"/>
    </source>
</evidence>
<dbReference type="PROSITE" id="PS51846">
    <property type="entry name" value="CNNM"/>
    <property type="match status" value="1"/>
</dbReference>
<dbReference type="Pfam" id="PF00571">
    <property type="entry name" value="CBS"/>
    <property type="match status" value="2"/>
</dbReference>
<evidence type="ECO:0000256" key="9">
    <source>
        <dbReference type="PROSITE-ProRule" id="PRU00703"/>
    </source>
</evidence>
<dbReference type="PROSITE" id="PS51371">
    <property type="entry name" value="CBS"/>
    <property type="match status" value="2"/>
</dbReference>
<evidence type="ECO:0000259" key="13">
    <source>
        <dbReference type="PROSITE" id="PS51846"/>
    </source>
</evidence>
<comment type="caution">
    <text evidence="14">The sequence shown here is derived from an EMBL/GenBank/DDBJ whole genome shotgun (WGS) entry which is preliminary data.</text>
</comment>
<evidence type="ECO:0000256" key="6">
    <source>
        <dbReference type="ARBA" id="ARBA00022989"/>
    </source>
</evidence>
<evidence type="ECO:0000256" key="1">
    <source>
        <dbReference type="ARBA" id="ARBA00004651"/>
    </source>
</evidence>
<keyword evidence="4 10" id="KW-0812">Transmembrane</keyword>
<dbReference type="GO" id="GO:0050660">
    <property type="term" value="F:flavin adenine dinucleotide binding"/>
    <property type="evidence" value="ECO:0007669"/>
    <property type="project" value="InterPro"/>
</dbReference>
<dbReference type="EMBL" id="DROD01000300">
    <property type="protein sequence ID" value="HHJ52420.1"/>
    <property type="molecule type" value="Genomic_DNA"/>
</dbReference>
<dbReference type="SUPFAM" id="SSF56176">
    <property type="entry name" value="FAD-binding/transporter-associated domain-like"/>
    <property type="match status" value="1"/>
</dbReference>
<evidence type="ECO:0000256" key="3">
    <source>
        <dbReference type="ARBA" id="ARBA00022475"/>
    </source>
</evidence>
<feature type="transmembrane region" description="Helical" evidence="11">
    <location>
        <begin position="6"/>
        <end position="24"/>
    </location>
</feature>
<keyword evidence="6 10" id="KW-1133">Transmembrane helix</keyword>
<feature type="transmembrane region" description="Helical" evidence="11">
    <location>
        <begin position="129"/>
        <end position="151"/>
    </location>
</feature>
<dbReference type="InterPro" id="IPR044751">
    <property type="entry name" value="Ion_transp-like_CBS"/>
</dbReference>
<dbReference type="Pfam" id="PF01595">
    <property type="entry name" value="CNNM"/>
    <property type="match status" value="1"/>
</dbReference>
<feature type="domain" description="CBS" evidence="12">
    <location>
        <begin position="278"/>
        <end position="335"/>
    </location>
</feature>
<dbReference type="Gene3D" id="3.30.465.10">
    <property type="match status" value="1"/>
</dbReference>
<name>A0A7V5PPD2_CALAY</name>
<sequence length="429" mass="48424">MDPTSFLYILAFALLFVLSAFFSASETAFLSLTKSTLDKFSNSKKSTERQVAALMKHPRRLLIAIIIGNTIANVSIASIAAIVTTRWSRASGLNELLILLLNVIVVTGVILFFSEIIPKVTAIKNARRMSVVFVYPMAFFYYLFQPVSILFDGMSRALSKPIGVSKDKFSLTESELRTLVDVGEEKGALKKDEKEMIHSIFEMSETVTREIMVPRTDMVCIEKDASLSQVLSLVKENLHSRIPVYDQTVDNILGILYLKDLLPFIRRRKTDSFDLGKLVHAAYYVPEQKKINELLREFQRERIHMAIVVDEYGGTSGLVTLEDVIEEIVGEIQDEYDKETPLFEQVNANSFLVDASMQIDELNEELGLDLPAEEGVDTLAGFLLGQFGAVPKSRQRLDFNGYEFIIEKATKKRIEKVKIIRKKQAPSEN</sequence>
<dbReference type="Proteomes" id="UP000886124">
    <property type="component" value="Unassembled WGS sequence"/>
</dbReference>
<dbReference type="SMART" id="SM01091">
    <property type="entry name" value="CorC_HlyC"/>
    <property type="match status" value="1"/>
</dbReference>
<dbReference type="Pfam" id="PF03471">
    <property type="entry name" value="CorC_HlyC"/>
    <property type="match status" value="1"/>
</dbReference>
<comment type="subcellular location">
    <subcellularLocation>
        <location evidence="1">Cell membrane</location>
        <topology evidence="1">Multi-pass membrane protein</topology>
    </subcellularLocation>
</comment>
<dbReference type="InterPro" id="IPR000644">
    <property type="entry name" value="CBS_dom"/>
</dbReference>
<evidence type="ECO:0000256" key="10">
    <source>
        <dbReference type="PROSITE-ProRule" id="PRU01193"/>
    </source>
</evidence>
<feature type="transmembrane region" description="Helical" evidence="11">
    <location>
        <begin position="96"/>
        <end position="117"/>
    </location>
</feature>
<keyword evidence="7 9" id="KW-0129">CBS domain</keyword>
<evidence type="ECO:0000313" key="14">
    <source>
        <dbReference type="EMBL" id="HHJ52420.1"/>
    </source>
</evidence>
<proteinExistence type="inferred from homology"/>
<dbReference type="InterPro" id="IPR046342">
    <property type="entry name" value="CBS_dom_sf"/>
</dbReference>
<evidence type="ECO:0000259" key="12">
    <source>
        <dbReference type="PROSITE" id="PS51371"/>
    </source>
</evidence>
<feature type="transmembrane region" description="Helical" evidence="11">
    <location>
        <begin position="61"/>
        <end position="84"/>
    </location>
</feature>
<dbReference type="InterPro" id="IPR016169">
    <property type="entry name" value="FAD-bd_PCMH_sub2"/>
</dbReference>
<evidence type="ECO:0000256" key="7">
    <source>
        <dbReference type="ARBA" id="ARBA00023122"/>
    </source>
</evidence>
<evidence type="ECO:0000256" key="2">
    <source>
        <dbReference type="ARBA" id="ARBA00006337"/>
    </source>
</evidence>
<dbReference type="InterPro" id="IPR005170">
    <property type="entry name" value="Transptr-assoc_dom"/>
</dbReference>
<feature type="domain" description="CNNM transmembrane" evidence="13">
    <location>
        <begin position="1"/>
        <end position="193"/>
    </location>
</feature>
<feature type="domain" description="CBS" evidence="12">
    <location>
        <begin position="212"/>
        <end position="272"/>
    </location>
</feature>
<reference evidence="14" key="1">
    <citation type="journal article" date="2020" name="mSystems">
        <title>Genome- and Community-Level Interaction Insights into Carbon Utilization and Element Cycling Functions of Hydrothermarchaeota in Hydrothermal Sediment.</title>
        <authorList>
            <person name="Zhou Z."/>
            <person name="Liu Y."/>
            <person name="Xu W."/>
            <person name="Pan J."/>
            <person name="Luo Z.H."/>
            <person name="Li M."/>
        </authorList>
    </citation>
    <scope>NUCLEOTIDE SEQUENCE [LARGE SCALE GENOMIC DNA]</scope>
    <source>
        <strain evidence="14">HyVt-527</strain>
    </source>
</reference>
<gene>
    <name evidence="14" type="ORF">ENJ89_04430</name>
</gene>
<evidence type="ECO:0000256" key="8">
    <source>
        <dbReference type="ARBA" id="ARBA00023136"/>
    </source>
</evidence>